<protein>
    <submittedName>
        <fullName evidence="1">Uncharacterized protein</fullName>
    </submittedName>
</protein>
<organism evidence="1">
    <name type="scientific">Opuntia streptacantha</name>
    <name type="common">Prickly pear cactus</name>
    <name type="synonym">Opuntia cardona</name>
    <dbReference type="NCBI Taxonomy" id="393608"/>
    <lineage>
        <taxon>Eukaryota</taxon>
        <taxon>Viridiplantae</taxon>
        <taxon>Streptophyta</taxon>
        <taxon>Embryophyta</taxon>
        <taxon>Tracheophyta</taxon>
        <taxon>Spermatophyta</taxon>
        <taxon>Magnoliopsida</taxon>
        <taxon>eudicotyledons</taxon>
        <taxon>Gunneridae</taxon>
        <taxon>Pentapetalae</taxon>
        <taxon>Caryophyllales</taxon>
        <taxon>Cactineae</taxon>
        <taxon>Cactaceae</taxon>
        <taxon>Opuntioideae</taxon>
        <taxon>Opuntia</taxon>
    </lineage>
</organism>
<reference evidence="1" key="1">
    <citation type="journal article" date="2013" name="J. Plant Res.">
        <title>Effect of fungi and light on seed germination of three Opuntia species from semiarid lands of central Mexico.</title>
        <authorList>
            <person name="Delgado-Sanchez P."/>
            <person name="Jimenez-Bremont J.F."/>
            <person name="Guerrero-Gonzalez Mde L."/>
            <person name="Flores J."/>
        </authorList>
    </citation>
    <scope>NUCLEOTIDE SEQUENCE</scope>
    <source>
        <tissue evidence="1">Cladode</tissue>
    </source>
</reference>
<name>A0A7C8ZKV3_OPUST</name>
<sequence>MTSLEVLSTECQQIVKGLGYQWHPFLGMHLIRTLDSMNPSRNCYQKLILPSTAEPPCPTTGPTTATEGSMEFLRSSILGSNYISFVNSCTRINASINFVL</sequence>
<evidence type="ECO:0000313" key="1">
    <source>
        <dbReference type="EMBL" id="MBA4645799.1"/>
    </source>
</evidence>
<accession>A0A7C8ZKV3</accession>
<reference evidence="1" key="2">
    <citation type="submission" date="2020-07" db="EMBL/GenBank/DDBJ databases">
        <authorList>
            <person name="Vera ALvarez R."/>
            <person name="Arias-Moreno D.M."/>
            <person name="Jimenez-Jacinto V."/>
            <person name="Jimenez-Bremont J.F."/>
            <person name="Swaminathan K."/>
            <person name="Moose S.P."/>
            <person name="Guerrero-Gonzalez M.L."/>
            <person name="Marino-Ramirez L."/>
            <person name="Landsman D."/>
            <person name="Rodriguez-Kessler M."/>
            <person name="Delgado-Sanchez P."/>
        </authorList>
    </citation>
    <scope>NUCLEOTIDE SEQUENCE</scope>
    <source>
        <tissue evidence="1">Cladode</tissue>
    </source>
</reference>
<dbReference type="AlphaFoldDB" id="A0A7C8ZKV3"/>
<proteinExistence type="predicted"/>
<dbReference type="EMBL" id="GISG01143688">
    <property type="protein sequence ID" value="MBA4645799.1"/>
    <property type="molecule type" value="Transcribed_RNA"/>
</dbReference>